<reference evidence="4" key="1">
    <citation type="submission" date="2019-05" db="EMBL/GenBank/DDBJ databases">
        <title>Complete genome sequencing of Dialister sp. strain 5BBH33.</title>
        <authorList>
            <person name="Sakamoto M."/>
            <person name="Murakami T."/>
            <person name="Mori H."/>
        </authorList>
    </citation>
    <scope>NUCLEOTIDE SEQUENCE [LARGE SCALE GENOMIC DNA]</scope>
    <source>
        <strain evidence="4">5BBH33</strain>
    </source>
</reference>
<dbReference type="GO" id="GO:0005524">
    <property type="term" value="F:ATP binding"/>
    <property type="evidence" value="ECO:0007669"/>
    <property type="project" value="InterPro"/>
</dbReference>
<dbReference type="KEGG" id="dho:Dia5BBH33_14580"/>
<accession>A0A8D5A272</accession>
<dbReference type="PANTHER" id="PTHR42759:SF5">
    <property type="entry name" value="METHANOL DEHYDROGENASE REGULATOR"/>
    <property type="match status" value="1"/>
</dbReference>
<gene>
    <name evidence="3" type="ORF">Dia5BBH33_14580</name>
</gene>
<protein>
    <submittedName>
        <fullName evidence="3">ATPase</fullName>
    </submittedName>
</protein>
<dbReference type="Gene3D" id="3.40.50.300">
    <property type="entry name" value="P-loop containing nucleotide triphosphate hydrolases"/>
    <property type="match status" value="1"/>
</dbReference>
<dbReference type="Pfam" id="PF17863">
    <property type="entry name" value="AAA_lid_2"/>
    <property type="match status" value="1"/>
</dbReference>
<name>A0A8D5A272_9FIRM</name>
<dbReference type="InterPro" id="IPR027417">
    <property type="entry name" value="P-loop_NTPase"/>
</dbReference>
<dbReference type="CDD" id="cd00009">
    <property type="entry name" value="AAA"/>
    <property type="match status" value="1"/>
</dbReference>
<dbReference type="GeneID" id="92716683"/>
<evidence type="ECO:0000313" key="4">
    <source>
        <dbReference type="Proteomes" id="UP000320585"/>
    </source>
</evidence>
<keyword evidence="4" id="KW-1185">Reference proteome</keyword>
<evidence type="ECO:0000259" key="1">
    <source>
        <dbReference type="Pfam" id="PF07726"/>
    </source>
</evidence>
<feature type="domain" description="ATPase AAA-3" evidence="1">
    <location>
        <begin position="37"/>
        <end position="167"/>
    </location>
</feature>
<dbReference type="OrthoDB" id="9808397at2"/>
<dbReference type="EMBL" id="AP019697">
    <property type="protein sequence ID" value="BBK25523.1"/>
    <property type="molecule type" value="Genomic_DNA"/>
</dbReference>
<dbReference type="GO" id="GO:0016887">
    <property type="term" value="F:ATP hydrolysis activity"/>
    <property type="evidence" value="ECO:0007669"/>
    <property type="project" value="InterPro"/>
</dbReference>
<dbReference type="PIRSF" id="PIRSF002849">
    <property type="entry name" value="AAA_ATPase_chaperone_MoxR_prd"/>
    <property type="match status" value="1"/>
</dbReference>
<feature type="domain" description="ChlI/MoxR AAA lid" evidence="2">
    <location>
        <begin position="229"/>
        <end position="298"/>
    </location>
</feature>
<dbReference type="Proteomes" id="UP000320585">
    <property type="component" value="Chromosome"/>
</dbReference>
<dbReference type="Gene3D" id="1.10.8.80">
    <property type="entry name" value="Magnesium chelatase subunit I, C-Terminal domain"/>
    <property type="match status" value="1"/>
</dbReference>
<dbReference type="InterPro" id="IPR011703">
    <property type="entry name" value="ATPase_AAA-3"/>
</dbReference>
<dbReference type="InterPro" id="IPR050764">
    <property type="entry name" value="CbbQ/NirQ/NorQ/GpvN"/>
</dbReference>
<organism evidence="3 4">
    <name type="scientific">Dialister hominis</name>
    <dbReference type="NCBI Taxonomy" id="2582419"/>
    <lineage>
        <taxon>Bacteria</taxon>
        <taxon>Bacillati</taxon>
        <taxon>Bacillota</taxon>
        <taxon>Negativicutes</taxon>
        <taxon>Veillonellales</taxon>
        <taxon>Veillonellaceae</taxon>
        <taxon>Dialister</taxon>
    </lineage>
</organism>
<dbReference type="Pfam" id="PF07726">
    <property type="entry name" value="AAA_3"/>
    <property type="match status" value="1"/>
</dbReference>
<evidence type="ECO:0000313" key="3">
    <source>
        <dbReference type="EMBL" id="BBK25523.1"/>
    </source>
</evidence>
<evidence type="ECO:0000259" key="2">
    <source>
        <dbReference type="Pfam" id="PF17863"/>
    </source>
</evidence>
<dbReference type="InterPro" id="IPR041628">
    <property type="entry name" value="ChlI/MoxR_AAA_lid"/>
</dbReference>
<dbReference type="RefSeq" id="WP_143332659.1">
    <property type="nucleotide sequence ID" value="NZ_AP019697.1"/>
</dbReference>
<dbReference type="AlphaFoldDB" id="A0A8D5A272"/>
<dbReference type="PANTHER" id="PTHR42759">
    <property type="entry name" value="MOXR FAMILY PROTEIN"/>
    <property type="match status" value="1"/>
</dbReference>
<sequence length="313" mass="33886">MDTKQKIDEILSETGKAVLGKQEVLSRILTAILAGGHILIDDIPGVGKTTIAVAFTHALGLDYKRMQFTPDVLPSDITGFSMYDKNSGEFRYMPGSAMTNLFLADEINRASPKTQSALLEVMQEGKLSVDGKTYPVPQPFIVMATQNPYGSSGTQELPDSQTDRFMIRITVGYLSAKDEIAILKHENMVAASEVEAIVSAKELMEMRKEAAAIHVEDSIYGYMVNIANASRTHADVSLGISPRGTMALSSMSKAHALMEGRDYVIPDDVLSVAPYTLTHRLTLTGDARFAGKTPGSVLASILSSVPRPSLKED</sequence>
<proteinExistence type="predicted"/>
<dbReference type="SUPFAM" id="SSF52540">
    <property type="entry name" value="P-loop containing nucleoside triphosphate hydrolases"/>
    <property type="match status" value="1"/>
</dbReference>